<organism evidence="2 3">
    <name type="scientific">Bythopirellula goksoeyrii</name>
    <dbReference type="NCBI Taxonomy" id="1400387"/>
    <lineage>
        <taxon>Bacteria</taxon>
        <taxon>Pseudomonadati</taxon>
        <taxon>Planctomycetota</taxon>
        <taxon>Planctomycetia</taxon>
        <taxon>Pirellulales</taxon>
        <taxon>Lacipirellulaceae</taxon>
        <taxon>Bythopirellula</taxon>
    </lineage>
</organism>
<gene>
    <name evidence="2" type="ORF">Pr1d_31570</name>
</gene>
<proteinExistence type="predicted"/>
<name>A0A5B9QP07_9BACT</name>
<keyword evidence="3" id="KW-1185">Reference proteome</keyword>
<accession>A0A5B9QP07</accession>
<feature type="domain" description="Gene product 88" evidence="1">
    <location>
        <begin position="60"/>
        <end position="269"/>
    </location>
</feature>
<evidence type="ECO:0000313" key="3">
    <source>
        <dbReference type="Proteomes" id="UP000323917"/>
    </source>
</evidence>
<dbReference type="KEGG" id="bgok:Pr1d_31570"/>
<dbReference type="Proteomes" id="UP000323917">
    <property type="component" value="Chromosome"/>
</dbReference>
<sequence>MKMNERKNKQNRLKVLRTHDPKSLFTYDNFTPEEILDRLGRPRYLLSSSSKVEKSQTRRVLSRILYLTSGLYCPNASPGCLSTCLGFTSGRMGSDQATSARDRRSALYAADNDAFMALLRQDLHQLCYDAETQGMLPVVRLNGTGDLAWEKRHPNVFREFPNVQFYDYTKHPGRMKKFLSGRLDGEPWPGNYDLTFSAHELNIHWITPLLELSGNVAVVFWPELPKTWLGYRVIDGDKDDLRYLDPSPAIVGLRAKGVAREDLSGFVVRTDWPTAGLMLNRTNAA</sequence>
<evidence type="ECO:0000259" key="1">
    <source>
        <dbReference type="Pfam" id="PF17338"/>
    </source>
</evidence>
<protein>
    <recommendedName>
        <fullName evidence="1">Gene product 88 domain-containing protein</fullName>
    </recommendedName>
</protein>
<evidence type="ECO:0000313" key="2">
    <source>
        <dbReference type="EMBL" id="QEG35851.1"/>
    </source>
</evidence>
<reference evidence="2 3" key="1">
    <citation type="submission" date="2019-08" db="EMBL/GenBank/DDBJ databases">
        <title>Deep-cultivation of Planctomycetes and their phenomic and genomic characterization uncovers novel biology.</title>
        <authorList>
            <person name="Wiegand S."/>
            <person name="Jogler M."/>
            <person name="Boedeker C."/>
            <person name="Pinto D."/>
            <person name="Vollmers J."/>
            <person name="Rivas-Marin E."/>
            <person name="Kohn T."/>
            <person name="Peeters S.H."/>
            <person name="Heuer A."/>
            <person name="Rast P."/>
            <person name="Oberbeckmann S."/>
            <person name="Bunk B."/>
            <person name="Jeske O."/>
            <person name="Meyerdierks A."/>
            <person name="Storesund J.E."/>
            <person name="Kallscheuer N."/>
            <person name="Luecker S."/>
            <person name="Lage O.M."/>
            <person name="Pohl T."/>
            <person name="Merkel B.J."/>
            <person name="Hornburger P."/>
            <person name="Mueller R.-W."/>
            <person name="Bruemmer F."/>
            <person name="Labrenz M."/>
            <person name="Spormann A.M."/>
            <person name="Op den Camp H."/>
            <person name="Overmann J."/>
            <person name="Amann R."/>
            <person name="Jetten M.S.M."/>
            <person name="Mascher T."/>
            <person name="Medema M.H."/>
            <person name="Devos D.P."/>
            <person name="Kaster A.-K."/>
            <person name="Ovreas L."/>
            <person name="Rohde M."/>
            <person name="Galperin M.Y."/>
            <person name="Jogler C."/>
        </authorList>
    </citation>
    <scope>NUCLEOTIDE SEQUENCE [LARGE SCALE GENOMIC DNA]</scope>
    <source>
        <strain evidence="2 3">Pr1d</strain>
    </source>
</reference>
<dbReference type="InterPro" id="IPR020290">
    <property type="entry name" value="Gp88"/>
</dbReference>
<dbReference type="Pfam" id="PF17338">
    <property type="entry name" value="GP88"/>
    <property type="match status" value="1"/>
</dbReference>
<dbReference type="EMBL" id="CP042913">
    <property type="protein sequence ID" value="QEG35851.1"/>
    <property type="molecule type" value="Genomic_DNA"/>
</dbReference>
<dbReference type="AlphaFoldDB" id="A0A5B9QP07"/>